<sequence length="182" mass="20469">MKQLIILTAILIATACKGQTPVYTLGEIRNETPDGCYVKDNNNILNKFTGTWIFSQNGNTFTVTLNKGLMVPIADHFRDDIQGKYKYVVNGNTVVNTENFTGNDSKIRFTFLNYGTEKIALFFDDPERPKIGAKVYLTYSNIGGIEKLHWELVVTGYLPILPGEPAPQLDFRVPTNCELIKQ</sequence>
<protein>
    <recommendedName>
        <fullName evidence="1">DUF6705 domain-containing protein</fullName>
    </recommendedName>
</protein>
<evidence type="ECO:0000313" key="2">
    <source>
        <dbReference type="EMBL" id="RBA29576.1"/>
    </source>
</evidence>
<name>A0A365P4Q0_9FLAO</name>
<dbReference type="PROSITE" id="PS51257">
    <property type="entry name" value="PROKAR_LIPOPROTEIN"/>
    <property type="match status" value="1"/>
</dbReference>
<organism evidence="2 3">
    <name type="scientific">Flavobacterium tibetense</name>
    <dbReference type="NCBI Taxonomy" id="2233533"/>
    <lineage>
        <taxon>Bacteria</taxon>
        <taxon>Pseudomonadati</taxon>
        <taxon>Bacteroidota</taxon>
        <taxon>Flavobacteriia</taxon>
        <taxon>Flavobacteriales</taxon>
        <taxon>Flavobacteriaceae</taxon>
        <taxon>Flavobacterium</taxon>
    </lineage>
</organism>
<reference evidence="2 3" key="1">
    <citation type="submission" date="2018-06" db="EMBL/GenBank/DDBJ databases">
        <title>Flavobacterium tibetense sp. nov., isolated from a wetland YonghuCo on Tibetan Plateau.</title>
        <authorList>
            <person name="Xing P."/>
            <person name="Phurbu D."/>
            <person name="Lu H."/>
        </authorList>
    </citation>
    <scope>NUCLEOTIDE SEQUENCE [LARGE SCALE GENOMIC DNA]</scope>
    <source>
        <strain evidence="2 3">YH5</strain>
    </source>
</reference>
<gene>
    <name evidence="2" type="ORF">DPN68_02730</name>
</gene>
<dbReference type="RefSeq" id="WP_113988058.1">
    <property type="nucleotide sequence ID" value="NZ_QLST01000002.1"/>
</dbReference>
<dbReference type="Proteomes" id="UP000253319">
    <property type="component" value="Unassembled WGS sequence"/>
</dbReference>
<dbReference type="Pfam" id="PF20448">
    <property type="entry name" value="DUF6705"/>
    <property type="match status" value="1"/>
</dbReference>
<dbReference type="OrthoDB" id="1261237at2"/>
<feature type="domain" description="DUF6705" evidence="1">
    <location>
        <begin position="1"/>
        <end position="182"/>
    </location>
</feature>
<comment type="caution">
    <text evidence="2">The sequence shown here is derived from an EMBL/GenBank/DDBJ whole genome shotgun (WGS) entry which is preliminary data.</text>
</comment>
<keyword evidence="3" id="KW-1185">Reference proteome</keyword>
<evidence type="ECO:0000313" key="3">
    <source>
        <dbReference type="Proteomes" id="UP000253319"/>
    </source>
</evidence>
<evidence type="ECO:0000259" key="1">
    <source>
        <dbReference type="Pfam" id="PF20448"/>
    </source>
</evidence>
<accession>A0A365P4Q0</accession>
<dbReference type="AlphaFoldDB" id="A0A365P4Q0"/>
<dbReference type="InterPro" id="IPR046551">
    <property type="entry name" value="DUF6705"/>
</dbReference>
<proteinExistence type="predicted"/>
<dbReference type="EMBL" id="QLST01000002">
    <property type="protein sequence ID" value="RBA29576.1"/>
    <property type="molecule type" value="Genomic_DNA"/>
</dbReference>